<dbReference type="EMBL" id="CP097509">
    <property type="protein sequence ID" value="URE21924.1"/>
    <property type="molecule type" value="Genomic_DNA"/>
</dbReference>
<dbReference type="Gene3D" id="3.40.1000.10">
    <property type="entry name" value="Mog1/PsbP, alpha/beta/alpha sandwich"/>
    <property type="match status" value="1"/>
</dbReference>
<evidence type="ECO:0000256" key="13">
    <source>
        <dbReference type="ARBA" id="ARBA00023136"/>
    </source>
</evidence>
<dbReference type="InterPro" id="IPR006702">
    <property type="entry name" value="CASP_dom"/>
</dbReference>
<evidence type="ECO:0000256" key="16">
    <source>
        <dbReference type="ARBA" id="ARBA00031606"/>
    </source>
</evidence>
<feature type="domain" description="Casparian strip membrane protein" evidence="22">
    <location>
        <begin position="206"/>
        <end position="353"/>
    </location>
</feature>
<feature type="transmembrane region" description="Helical" evidence="20">
    <location>
        <begin position="334"/>
        <end position="361"/>
    </location>
</feature>
<dbReference type="Pfam" id="PF01789">
    <property type="entry name" value="PsbP"/>
    <property type="match status" value="1"/>
</dbReference>
<dbReference type="SUPFAM" id="SSF55724">
    <property type="entry name" value="Mog1p/PsbP-like"/>
    <property type="match status" value="1"/>
</dbReference>
<keyword evidence="7" id="KW-0602">Photosynthesis</keyword>
<comment type="similarity">
    <text evidence="18">Belongs to the PsbP family.</text>
</comment>
<evidence type="ECO:0000256" key="6">
    <source>
        <dbReference type="ARBA" id="ARBA00022528"/>
    </source>
</evidence>
<dbReference type="OrthoDB" id="507333at2759"/>
<evidence type="ECO:0000313" key="24">
    <source>
        <dbReference type="EMBL" id="URE21924.1"/>
    </source>
</evidence>
<dbReference type="Pfam" id="PF06943">
    <property type="entry name" value="zf-LSD1"/>
    <property type="match status" value="1"/>
</dbReference>
<dbReference type="InterPro" id="IPR002683">
    <property type="entry name" value="PsbP_C"/>
</dbReference>
<evidence type="ECO:0000256" key="15">
    <source>
        <dbReference type="ARBA" id="ARBA00029584"/>
    </source>
</evidence>
<keyword evidence="11 20" id="KW-1133">Transmembrane helix</keyword>
<keyword evidence="12" id="KW-0793">Thylakoid</keyword>
<sequence>MWEKACNMVYHLPNMVHSPMKQIQVSQQTWEIMGRATETTFICTLIILSALAGAGMQSQLVCNGCRTILLYPRGATNVRCAICNTMTPTLPADNICAPLRARLEYMVIMAIHQALLQDVLELKTMRVPIPEAQRPNETIPMRPSTSAPPSEAQNMTVVVENPMSVNQSGKLFPCCHAIHQVSISPAMATENGKQAEAESRQSQPKSRLLLSLRLAAVLATATATVVMALNKQSIRITVAVVGTSPILQTFTAAFQQTPAFVYFVIANAIASLYNLLVLLLRPFLRAKPHDILVHLLDEVIFALVATGAAAAASMAELGKNGNEHARWNPICDRFEAFCIRGGLALMASFAGALLLLLMNAFSTFTLHKSKPITAPSKATRAAASRKEEWRVKERQKEMASTACFLHHPAPSAAASRTSRPRLVPSVKANQLACRAQQKQAVSADDDNGAVVSRRLALTVLIGAAATGSKVSPADAAYGEAANVFGKPKTNTDFLPYKGDGFKLSIPSKWNPSKEVEYPGQVLRYEDNFDTTSNVAVMVTPTSKTSITDYGSPEEFLSQVDYLLGKQAYSGKTDSEGGFDSDAVATANILETATPVIDGKKYYFIAVLTRTADGDEGGKHQLITATVSGGKLYICKAQAGDKRWFKGARKFVESTANSFSLA</sequence>
<dbReference type="NCBIfam" id="TIGR01053">
    <property type="entry name" value="LSD1"/>
    <property type="match status" value="1"/>
</dbReference>
<gene>
    <name evidence="24" type="ORF">MUK42_10381</name>
</gene>
<dbReference type="PANTHER" id="PTHR31407">
    <property type="match status" value="1"/>
</dbReference>
<dbReference type="InterPro" id="IPR006459">
    <property type="entry name" value="CASP/CASPL"/>
</dbReference>
<comment type="similarity">
    <text evidence="3">Belongs to the Casparian strip membrane proteins (CASP) family.</text>
</comment>
<evidence type="ECO:0000256" key="2">
    <source>
        <dbReference type="ARBA" id="ARBA00004651"/>
    </source>
</evidence>
<dbReference type="Pfam" id="PF04535">
    <property type="entry name" value="CASP_dom"/>
    <property type="match status" value="1"/>
</dbReference>
<keyword evidence="10" id="KW-0809">Transit peptide</keyword>
<dbReference type="GO" id="GO:0019898">
    <property type="term" value="C:extrinsic component of membrane"/>
    <property type="evidence" value="ECO:0007669"/>
    <property type="project" value="InterPro"/>
</dbReference>
<keyword evidence="9 20" id="KW-0812">Transmembrane</keyword>
<dbReference type="PANTHER" id="PTHR31407:SF6">
    <property type="entry name" value="OXYGEN-EVOLVING ENHANCER PROTEIN 2-1, CHLOROPLASTIC"/>
    <property type="match status" value="1"/>
</dbReference>
<dbReference type="GO" id="GO:0005509">
    <property type="term" value="F:calcium ion binding"/>
    <property type="evidence" value="ECO:0007669"/>
    <property type="project" value="InterPro"/>
</dbReference>
<feature type="domain" description="Zinc finger LSD1-type" evidence="23">
    <location>
        <begin position="62"/>
        <end position="86"/>
    </location>
</feature>
<name>A0A9E7H1E6_9LILI</name>
<evidence type="ECO:0000259" key="22">
    <source>
        <dbReference type="Pfam" id="PF04535"/>
    </source>
</evidence>
<dbReference type="NCBIfam" id="TIGR01569">
    <property type="entry name" value="A_tha_TIGR01569"/>
    <property type="match status" value="1"/>
</dbReference>
<evidence type="ECO:0000313" key="25">
    <source>
        <dbReference type="Proteomes" id="UP001055439"/>
    </source>
</evidence>
<reference evidence="24" key="1">
    <citation type="submission" date="2022-05" db="EMBL/GenBank/DDBJ databases">
        <title>The Musa troglodytarum L. genome provides insights into the mechanism of non-climacteric behaviour and enrichment of carotenoids.</title>
        <authorList>
            <person name="Wang J."/>
        </authorList>
    </citation>
    <scope>NUCLEOTIDE SEQUENCE</scope>
    <source>
        <tissue evidence="24">Leaf</tissue>
    </source>
</reference>
<evidence type="ECO:0000256" key="14">
    <source>
        <dbReference type="ARBA" id="ARBA00023276"/>
    </source>
</evidence>
<dbReference type="GO" id="GO:0009654">
    <property type="term" value="C:photosystem II oxygen evolving complex"/>
    <property type="evidence" value="ECO:0007669"/>
    <property type="project" value="InterPro"/>
</dbReference>
<protein>
    <recommendedName>
        <fullName evidence="17">23 kDa subunit of oxygen evolving system of photosystem II</fullName>
    </recommendedName>
    <alternativeName>
        <fullName evidence="16">23 kDa thylakoid membrane protein</fullName>
    </alternativeName>
    <alternativeName>
        <fullName evidence="15">OEC 23 kDa subunit</fullName>
    </alternativeName>
</protein>
<evidence type="ECO:0000256" key="18">
    <source>
        <dbReference type="ARBA" id="ARBA00035638"/>
    </source>
</evidence>
<comment type="subcellular location">
    <subcellularLocation>
        <location evidence="2">Cell membrane</location>
        <topology evidence="2">Multi-pass membrane protein</topology>
    </subcellularLocation>
    <subcellularLocation>
        <location evidence="19">Plastid</location>
        <location evidence="19">Chloroplast thylakoid</location>
    </subcellularLocation>
</comment>
<keyword evidence="14" id="KW-0604">Photosystem II</keyword>
<feature type="transmembrane region" description="Helical" evidence="20">
    <location>
        <begin position="260"/>
        <end position="280"/>
    </location>
</feature>
<evidence type="ECO:0000256" key="19">
    <source>
        <dbReference type="ARBA" id="ARBA00046272"/>
    </source>
</evidence>
<evidence type="ECO:0000256" key="3">
    <source>
        <dbReference type="ARBA" id="ARBA00007651"/>
    </source>
</evidence>
<evidence type="ECO:0000256" key="8">
    <source>
        <dbReference type="ARBA" id="ARBA00022640"/>
    </source>
</evidence>
<proteinExistence type="inferred from homology"/>
<evidence type="ECO:0000256" key="7">
    <source>
        <dbReference type="ARBA" id="ARBA00022531"/>
    </source>
</evidence>
<keyword evidence="25" id="KW-1185">Reference proteome</keyword>
<dbReference type="AlphaFoldDB" id="A0A9E7H1E6"/>
<dbReference type="GO" id="GO:0005886">
    <property type="term" value="C:plasma membrane"/>
    <property type="evidence" value="ECO:0007669"/>
    <property type="project" value="UniProtKB-SubCell"/>
</dbReference>
<evidence type="ECO:0000259" key="23">
    <source>
        <dbReference type="Pfam" id="PF06943"/>
    </source>
</evidence>
<comment type="subunit">
    <text evidence="4">Homodimer and heterodimers.</text>
</comment>
<feature type="transmembrane region" description="Helical" evidence="20">
    <location>
        <begin position="292"/>
        <end position="314"/>
    </location>
</feature>
<evidence type="ECO:0000259" key="21">
    <source>
        <dbReference type="Pfam" id="PF01789"/>
    </source>
</evidence>
<feature type="transmembrane region" description="Helical" evidence="20">
    <location>
        <begin position="236"/>
        <end position="254"/>
    </location>
</feature>
<comment type="function">
    <text evidence="1">May be involved in the regulation of photosystem II.</text>
</comment>
<evidence type="ECO:0000256" key="5">
    <source>
        <dbReference type="ARBA" id="ARBA00022475"/>
    </source>
</evidence>
<accession>A0A9E7H1E6</accession>
<evidence type="ECO:0000256" key="9">
    <source>
        <dbReference type="ARBA" id="ARBA00022692"/>
    </source>
</evidence>
<evidence type="ECO:0000256" key="10">
    <source>
        <dbReference type="ARBA" id="ARBA00022946"/>
    </source>
</evidence>
<keyword evidence="6" id="KW-0150">Chloroplast</keyword>
<evidence type="ECO:0000256" key="1">
    <source>
        <dbReference type="ARBA" id="ARBA00002851"/>
    </source>
</evidence>
<evidence type="ECO:0000256" key="17">
    <source>
        <dbReference type="ARBA" id="ARBA00032148"/>
    </source>
</evidence>
<evidence type="ECO:0000256" key="4">
    <source>
        <dbReference type="ARBA" id="ARBA00011489"/>
    </source>
</evidence>
<keyword evidence="13 20" id="KW-0472">Membrane</keyword>
<dbReference type="Proteomes" id="UP001055439">
    <property type="component" value="Chromosome 7"/>
</dbReference>
<dbReference type="InterPro" id="IPR005735">
    <property type="entry name" value="Znf_LSD1"/>
</dbReference>
<dbReference type="GO" id="GO:0009534">
    <property type="term" value="C:chloroplast thylakoid"/>
    <property type="evidence" value="ECO:0007669"/>
    <property type="project" value="UniProtKB-SubCell"/>
</dbReference>
<dbReference type="InterPro" id="IPR016123">
    <property type="entry name" value="Mog1/PsbP_a/b/a-sand"/>
</dbReference>
<feature type="domain" description="PsbP C-terminal" evidence="21">
    <location>
        <begin position="492"/>
        <end position="659"/>
    </location>
</feature>
<evidence type="ECO:0000256" key="11">
    <source>
        <dbReference type="ARBA" id="ARBA00022989"/>
    </source>
</evidence>
<keyword evidence="8" id="KW-0934">Plastid</keyword>
<keyword evidence="5" id="KW-1003">Cell membrane</keyword>
<evidence type="ECO:0000256" key="12">
    <source>
        <dbReference type="ARBA" id="ARBA00023078"/>
    </source>
</evidence>
<feature type="transmembrane region" description="Helical" evidence="20">
    <location>
        <begin position="208"/>
        <end position="229"/>
    </location>
</feature>
<organism evidence="24 25">
    <name type="scientific">Musa troglodytarum</name>
    <name type="common">fe'i banana</name>
    <dbReference type="NCBI Taxonomy" id="320322"/>
    <lineage>
        <taxon>Eukaryota</taxon>
        <taxon>Viridiplantae</taxon>
        <taxon>Streptophyta</taxon>
        <taxon>Embryophyta</taxon>
        <taxon>Tracheophyta</taxon>
        <taxon>Spermatophyta</taxon>
        <taxon>Magnoliopsida</taxon>
        <taxon>Liliopsida</taxon>
        <taxon>Zingiberales</taxon>
        <taxon>Musaceae</taxon>
        <taxon>Musa</taxon>
    </lineage>
</organism>
<evidence type="ECO:0000256" key="20">
    <source>
        <dbReference type="SAM" id="Phobius"/>
    </source>
</evidence>
<dbReference type="GO" id="GO:0015979">
    <property type="term" value="P:photosynthesis"/>
    <property type="evidence" value="ECO:0007669"/>
    <property type="project" value="UniProtKB-KW"/>
</dbReference>